<dbReference type="SUPFAM" id="SSF54909">
    <property type="entry name" value="Dimeric alpha+beta barrel"/>
    <property type="match status" value="1"/>
</dbReference>
<organism evidence="3 4">
    <name type="scientific">Gordonia terrae</name>
    <dbReference type="NCBI Taxonomy" id="2055"/>
    <lineage>
        <taxon>Bacteria</taxon>
        <taxon>Bacillati</taxon>
        <taxon>Actinomycetota</taxon>
        <taxon>Actinomycetes</taxon>
        <taxon>Mycobacteriales</taxon>
        <taxon>Gordoniaceae</taxon>
        <taxon>Gordonia</taxon>
    </lineage>
</organism>
<dbReference type="InterPro" id="IPR011008">
    <property type="entry name" value="Dimeric_a/b-barrel"/>
</dbReference>
<dbReference type="STRING" id="2055.BCM27_13185"/>
<dbReference type="Proteomes" id="UP000234662">
    <property type="component" value="Unassembled WGS sequence"/>
</dbReference>
<protein>
    <recommendedName>
        <fullName evidence="2">YCII-related domain-containing protein</fullName>
    </recommendedName>
</protein>
<evidence type="ECO:0000259" key="2">
    <source>
        <dbReference type="Pfam" id="PF03795"/>
    </source>
</evidence>
<dbReference type="RefSeq" id="WP_064570212.1">
    <property type="nucleotide sequence ID" value="NZ_CP096585.1"/>
</dbReference>
<comment type="similarity">
    <text evidence="1">Belongs to the YciI family.</text>
</comment>
<evidence type="ECO:0000313" key="3">
    <source>
        <dbReference type="EMBL" id="PKZ62915.1"/>
    </source>
</evidence>
<evidence type="ECO:0000256" key="1">
    <source>
        <dbReference type="ARBA" id="ARBA00007689"/>
    </source>
</evidence>
<evidence type="ECO:0000313" key="4">
    <source>
        <dbReference type="Proteomes" id="UP000234662"/>
    </source>
</evidence>
<reference evidence="3 4" key="1">
    <citation type="submission" date="2017-12" db="EMBL/GenBank/DDBJ databases">
        <title>Phylogenetic diversity of female urinary microbiome.</title>
        <authorList>
            <person name="Thomas-White K."/>
            <person name="Wolfe A.J."/>
        </authorList>
    </citation>
    <scope>NUCLEOTIDE SEQUENCE [LARGE SCALE GENOMIC DNA]</scope>
    <source>
        <strain evidence="3 4">UMB0777</strain>
    </source>
</reference>
<accession>A0A2I1R191</accession>
<dbReference type="Pfam" id="PF03795">
    <property type="entry name" value="YCII"/>
    <property type="match status" value="1"/>
</dbReference>
<sequence length="125" mass="13352">MHYSLLLHYPEMDASTLGDEAIAQGEAAFAAYTTALQKAGVLVSAEVLQHSDVTTTLRKVDGQLVVQDGPFADTKEQLGGTVVIDVDNLDAAIEWARQAPPIEWGVVEIRPGATYTVDGAWTPNA</sequence>
<dbReference type="PANTHER" id="PTHR35174:SF3">
    <property type="entry name" value="BLL7171 PROTEIN"/>
    <property type="match status" value="1"/>
</dbReference>
<name>A0A2I1R191_9ACTN</name>
<gene>
    <name evidence="3" type="ORF">CYJ73_24430</name>
</gene>
<dbReference type="InterPro" id="IPR005545">
    <property type="entry name" value="YCII"/>
</dbReference>
<proteinExistence type="inferred from homology"/>
<dbReference type="EMBL" id="PKJC01000038">
    <property type="protein sequence ID" value="PKZ62915.1"/>
    <property type="molecule type" value="Genomic_DNA"/>
</dbReference>
<feature type="domain" description="YCII-related" evidence="2">
    <location>
        <begin position="6"/>
        <end position="111"/>
    </location>
</feature>
<comment type="caution">
    <text evidence="3">The sequence shown here is derived from an EMBL/GenBank/DDBJ whole genome shotgun (WGS) entry which is preliminary data.</text>
</comment>
<dbReference type="AlphaFoldDB" id="A0A2I1R191"/>
<dbReference type="PANTHER" id="PTHR35174">
    <property type="entry name" value="BLL7171 PROTEIN-RELATED"/>
    <property type="match status" value="1"/>
</dbReference>
<dbReference type="Gene3D" id="3.30.70.1060">
    <property type="entry name" value="Dimeric alpha+beta barrel"/>
    <property type="match status" value="1"/>
</dbReference>